<keyword evidence="1" id="KW-0812">Transmembrane</keyword>
<protein>
    <submittedName>
        <fullName evidence="3">G_PROTEIN_RECEP_F1_2 domain-containing protein</fullName>
    </submittedName>
</protein>
<evidence type="ECO:0000256" key="1">
    <source>
        <dbReference type="SAM" id="Phobius"/>
    </source>
</evidence>
<evidence type="ECO:0000313" key="2">
    <source>
        <dbReference type="Proteomes" id="UP000050640"/>
    </source>
</evidence>
<feature type="transmembrane region" description="Helical" evidence="1">
    <location>
        <begin position="55"/>
        <end position="76"/>
    </location>
</feature>
<accession>A0A0R3RZT3</accession>
<proteinExistence type="predicted"/>
<name>A0A0R3RZT3_9BILA</name>
<evidence type="ECO:0000313" key="3">
    <source>
        <dbReference type="WBParaSite" id="EEL_0000785301-mRNA-1"/>
    </source>
</evidence>
<dbReference type="Proteomes" id="UP000050640">
    <property type="component" value="Unplaced"/>
</dbReference>
<dbReference type="WBParaSite" id="EEL_0000785301-mRNA-1">
    <property type="protein sequence ID" value="EEL_0000785301-mRNA-1"/>
    <property type="gene ID" value="EEL_0000785301"/>
</dbReference>
<dbReference type="AlphaFoldDB" id="A0A0R3RZT3"/>
<organism evidence="2 3">
    <name type="scientific">Elaeophora elaphi</name>
    <dbReference type="NCBI Taxonomy" id="1147741"/>
    <lineage>
        <taxon>Eukaryota</taxon>
        <taxon>Metazoa</taxon>
        <taxon>Ecdysozoa</taxon>
        <taxon>Nematoda</taxon>
        <taxon>Chromadorea</taxon>
        <taxon>Rhabditida</taxon>
        <taxon>Spirurina</taxon>
        <taxon>Spiruromorpha</taxon>
        <taxon>Filarioidea</taxon>
        <taxon>Onchocercidae</taxon>
        <taxon>Elaeophora</taxon>
    </lineage>
</organism>
<reference evidence="3" key="1">
    <citation type="submission" date="2017-02" db="UniProtKB">
        <authorList>
            <consortium name="WormBaseParasite"/>
        </authorList>
    </citation>
    <scope>IDENTIFICATION</scope>
</reference>
<sequence>MMLSTLRACLLACACDASLLMMMMMVVVVVLHIEEVSDSDSTKYVPNFGQDGRRVFLRMCACVCLCLCLCVLPLRIYEITAVRARWCVGVRGMESSAFCLQKCLMITADVMLLYGRRSLAPSTVSGTSPSPATKSCILSSDDRKLRELKRHKLNAEVSTHFLHEAANQLTLAFLLGFLRFDPYYFC</sequence>
<keyword evidence="2" id="KW-1185">Reference proteome</keyword>
<keyword evidence="1" id="KW-1133">Transmembrane helix</keyword>
<keyword evidence="1" id="KW-0472">Membrane</keyword>